<organism evidence="4 5">
    <name type="scientific">Ichthyophthirius multifiliis</name>
    <name type="common">White spot disease agent</name>
    <name type="synonym">Ich</name>
    <dbReference type="NCBI Taxonomy" id="5932"/>
    <lineage>
        <taxon>Eukaryota</taxon>
        <taxon>Sar</taxon>
        <taxon>Alveolata</taxon>
        <taxon>Ciliophora</taxon>
        <taxon>Intramacronucleata</taxon>
        <taxon>Oligohymenophorea</taxon>
        <taxon>Hymenostomatida</taxon>
        <taxon>Ophryoglenina</taxon>
        <taxon>Ichthyophthirius</taxon>
    </lineage>
</organism>
<dbReference type="PANTHER" id="PTHR15666">
    <property type="entry name" value="COMM DOMAIN CONTAINING PROTEIN 5"/>
    <property type="match status" value="1"/>
</dbReference>
<dbReference type="InterPro" id="IPR037357">
    <property type="entry name" value="COMMD5"/>
</dbReference>
<dbReference type="GeneID" id="14910914"/>
<comment type="similarity">
    <text evidence="2">Belongs to the COMM domain-containing protein 5 family.</text>
</comment>
<dbReference type="eggNOG" id="ENOG502SS82">
    <property type="taxonomic scope" value="Eukaryota"/>
</dbReference>
<accession>G0QJ86</accession>
<name>G0QJ86_ICHMU</name>
<evidence type="ECO:0000259" key="3">
    <source>
        <dbReference type="PROSITE" id="PS51269"/>
    </source>
</evidence>
<reference evidence="4 5" key="1">
    <citation type="submission" date="2011-07" db="EMBL/GenBank/DDBJ databases">
        <authorList>
            <person name="Coyne R."/>
            <person name="Brami D."/>
            <person name="Johnson J."/>
            <person name="Hostetler J."/>
            <person name="Hannick L."/>
            <person name="Clark T."/>
            <person name="Cassidy-Hanley D."/>
            <person name="Inman J."/>
        </authorList>
    </citation>
    <scope>NUCLEOTIDE SEQUENCE [LARGE SCALE GENOMIC DNA]</scope>
    <source>
        <strain evidence="4 5">G5</strain>
    </source>
</reference>
<evidence type="ECO:0000256" key="1">
    <source>
        <dbReference type="ARBA" id="ARBA00016556"/>
    </source>
</evidence>
<dbReference type="InParanoid" id="G0QJ86"/>
<proteinExistence type="inferred from homology"/>
<evidence type="ECO:0000313" key="4">
    <source>
        <dbReference type="EMBL" id="EGR34715.1"/>
    </source>
</evidence>
<dbReference type="RefSeq" id="XP_004040019.1">
    <property type="nucleotide sequence ID" value="XM_004039971.1"/>
</dbReference>
<dbReference type="EMBL" id="GL983052">
    <property type="protein sequence ID" value="EGR34715.1"/>
    <property type="molecule type" value="Genomic_DNA"/>
</dbReference>
<dbReference type="Proteomes" id="UP000008983">
    <property type="component" value="Unassembled WGS sequence"/>
</dbReference>
<dbReference type="AlphaFoldDB" id="G0QJ86"/>
<protein>
    <recommendedName>
        <fullName evidence="1">COMM domain-containing protein 5</fullName>
    </recommendedName>
</protein>
<dbReference type="OMA" id="NCHDINS"/>
<gene>
    <name evidence="4" type="ORF">IMG5_003180</name>
</gene>
<evidence type="ECO:0000256" key="2">
    <source>
        <dbReference type="ARBA" id="ARBA00093452"/>
    </source>
</evidence>
<sequence>MYQQQKAQNLLNISLEVILGEKSNNLNLLKDIKNTLTIPEKVLTTKLIKVLKELAVCSKQQLKENLEQIETISPDIKQYLFNEILPNIYCPRTLNNYQLIKYHFDKKLSIQYDSQIVENQKLNFENMNSLILDFAKVEFKVEISLSSIRNKKILRPAILLSFHTKQGVTKVFYIEIQQFHEFRKNLALIMRSIHQIELK</sequence>
<dbReference type="PROSITE" id="PS51269">
    <property type="entry name" value="COMM"/>
    <property type="match status" value="1"/>
</dbReference>
<dbReference type="InterPro" id="IPR017920">
    <property type="entry name" value="COMM"/>
</dbReference>
<feature type="domain" description="COMM" evidence="3">
    <location>
        <begin position="133"/>
        <end position="197"/>
    </location>
</feature>
<dbReference type="OrthoDB" id="310996at2759"/>
<dbReference type="PANTHER" id="PTHR15666:SF1">
    <property type="entry name" value="COMM DOMAIN-CONTAINING PROTEIN 5"/>
    <property type="match status" value="1"/>
</dbReference>
<evidence type="ECO:0000313" key="5">
    <source>
        <dbReference type="Proteomes" id="UP000008983"/>
    </source>
</evidence>
<keyword evidence="5" id="KW-1185">Reference proteome</keyword>
<dbReference type="GO" id="GO:0005634">
    <property type="term" value="C:nucleus"/>
    <property type="evidence" value="ECO:0007669"/>
    <property type="project" value="TreeGrafter"/>
</dbReference>